<dbReference type="SUPFAM" id="SSF51206">
    <property type="entry name" value="cAMP-binding domain-like"/>
    <property type="match status" value="1"/>
</dbReference>
<reference evidence="3 4" key="1">
    <citation type="submission" date="2020-05" db="EMBL/GenBank/DDBJ databases">
        <title>Ramlibacter rhizophilus sp. nov., isolated from rhizosphere soil of national flower Mugunghwa from South Korea.</title>
        <authorList>
            <person name="Zheng-Fei Y."/>
            <person name="Huan T."/>
        </authorList>
    </citation>
    <scope>NUCLEOTIDE SEQUENCE [LARGE SCALE GENOMIC DNA]</scope>
    <source>
        <strain evidence="3 4">H242</strain>
    </source>
</reference>
<dbReference type="InterPro" id="IPR018490">
    <property type="entry name" value="cNMP-bd_dom_sf"/>
</dbReference>
<sequence>MFASHVARLLPLSDRDVALRDGQRVFLAGETVRHLFVVREGGVQMLRRQASGAALVVQRVQPGGLLAEASLFAARYHCDATATGRTLLARIPKARVVELQAQEPGWLLAFAAHRRRRSSARGPARSCCRSGKSGSGSTPGSASSRVRFRTAAAGPTGPASSASARKRCTGSSRSDVLDFAPG</sequence>
<gene>
    <name evidence="3" type="ORF">HK414_04045</name>
</gene>
<dbReference type="Gene3D" id="2.60.120.10">
    <property type="entry name" value="Jelly Rolls"/>
    <property type="match status" value="1"/>
</dbReference>
<protein>
    <submittedName>
        <fullName evidence="3">Cyclic nucleotide-binding domain-containing protein</fullName>
    </submittedName>
</protein>
<dbReference type="InterPro" id="IPR014710">
    <property type="entry name" value="RmlC-like_jellyroll"/>
</dbReference>
<name>A0ABX6P1V9_9BURK</name>
<proteinExistence type="predicted"/>
<dbReference type="Pfam" id="PF00027">
    <property type="entry name" value="cNMP_binding"/>
    <property type="match status" value="1"/>
</dbReference>
<feature type="domain" description="Cyclic nucleotide-binding" evidence="2">
    <location>
        <begin position="19"/>
        <end position="83"/>
    </location>
</feature>
<dbReference type="InterPro" id="IPR000595">
    <property type="entry name" value="cNMP-bd_dom"/>
</dbReference>
<feature type="region of interest" description="Disordered" evidence="1">
    <location>
        <begin position="121"/>
        <end position="182"/>
    </location>
</feature>
<evidence type="ECO:0000259" key="2">
    <source>
        <dbReference type="PROSITE" id="PS50042"/>
    </source>
</evidence>
<feature type="compositionally biased region" description="Low complexity" evidence="1">
    <location>
        <begin position="121"/>
        <end position="163"/>
    </location>
</feature>
<evidence type="ECO:0000256" key="1">
    <source>
        <dbReference type="SAM" id="MobiDB-lite"/>
    </source>
</evidence>
<evidence type="ECO:0000313" key="4">
    <source>
        <dbReference type="Proteomes" id="UP000500826"/>
    </source>
</evidence>
<dbReference type="EMBL" id="CP053418">
    <property type="protein sequence ID" value="QJW83582.1"/>
    <property type="molecule type" value="Genomic_DNA"/>
</dbReference>
<dbReference type="PROSITE" id="PS50042">
    <property type="entry name" value="CNMP_BINDING_3"/>
    <property type="match status" value="1"/>
</dbReference>
<accession>A0ABX6P1V9</accession>
<organism evidence="3 4">
    <name type="scientific">Ramlibacter terrae</name>
    <dbReference type="NCBI Taxonomy" id="2732511"/>
    <lineage>
        <taxon>Bacteria</taxon>
        <taxon>Pseudomonadati</taxon>
        <taxon>Pseudomonadota</taxon>
        <taxon>Betaproteobacteria</taxon>
        <taxon>Burkholderiales</taxon>
        <taxon>Comamonadaceae</taxon>
        <taxon>Ramlibacter</taxon>
    </lineage>
</organism>
<evidence type="ECO:0000313" key="3">
    <source>
        <dbReference type="EMBL" id="QJW83582.1"/>
    </source>
</evidence>
<keyword evidence="4" id="KW-1185">Reference proteome</keyword>
<dbReference type="Proteomes" id="UP000500826">
    <property type="component" value="Chromosome"/>
</dbReference>
<dbReference type="CDD" id="cd00038">
    <property type="entry name" value="CAP_ED"/>
    <property type="match status" value="1"/>
</dbReference>